<feature type="transmembrane region" description="Helical" evidence="6">
    <location>
        <begin position="6"/>
        <end position="24"/>
    </location>
</feature>
<evidence type="ECO:0000256" key="6">
    <source>
        <dbReference type="SAM" id="Phobius"/>
    </source>
</evidence>
<keyword evidence="5 6" id="KW-0472">Membrane</keyword>
<evidence type="ECO:0000256" key="3">
    <source>
        <dbReference type="ARBA" id="ARBA00022692"/>
    </source>
</evidence>
<protein>
    <recommendedName>
        <fullName evidence="9">Multiple resistance and pH regulation protein F</fullName>
    </recommendedName>
</protein>
<evidence type="ECO:0000256" key="2">
    <source>
        <dbReference type="ARBA" id="ARBA00022475"/>
    </source>
</evidence>
<sequence length="91" mass="9272">MPSLLLGASVFVLLTVALGLFAILRRSADVDRLMAVQLLGTGGVAILLLLAVAAETPPVMDVAVMLALFAAFAAVAFVRDASSASSEARGE</sequence>
<name>A0A7G6U3L3_9BRAD</name>
<organism evidence="7 8">
    <name type="scientific">Tardiphaga robiniae</name>
    <dbReference type="NCBI Taxonomy" id="943830"/>
    <lineage>
        <taxon>Bacteria</taxon>
        <taxon>Pseudomonadati</taxon>
        <taxon>Pseudomonadota</taxon>
        <taxon>Alphaproteobacteria</taxon>
        <taxon>Hyphomicrobiales</taxon>
        <taxon>Nitrobacteraceae</taxon>
        <taxon>Tardiphaga</taxon>
    </lineage>
</organism>
<proteinExistence type="predicted"/>
<dbReference type="KEGG" id="trb:HB776_22135"/>
<evidence type="ECO:0000313" key="7">
    <source>
        <dbReference type="EMBL" id="QND73595.1"/>
    </source>
</evidence>
<dbReference type="Proteomes" id="UP000515291">
    <property type="component" value="Chromosome"/>
</dbReference>
<dbReference type="GO" id="GO:0015075">
    <property type="term" value="F:monoatomic ion transmembrane transporter activity"/>
    <property type="evidence" value="ECO:0007669"/>
    <property type="project" value="InterPro"/>
</dbReference>
<keyword evidence="3 6" id="KW-0812">Transmembrane</keyword>
<reference evidence="8" key="1">
    <citation type="journal article" date="2020" name="Mol. Plant Microbe">
        <title>Rhizobial microsymbionts of the narrowly endemic Oxytropis species growing in Kamchatka are characterized by significant genetic diversity and possess a set of genes that are associated with T3SS and T6SS secretion systems and can affect the development of symbiosis.</title>
        <authorList>
            <person name="Safronova V."/>
            <person name="Guro P."/>
            <person name="Sazanova A."/>
            <person name="Kuznetsova I."/>
            <person name="Belimov A."/>
            <person name="Yakubov V."/>
            <person name="Chirak E."/>
            <person name="Afonin A."/>
            <person name="Gogolev Y."/>
            <person name="Andronov E."/>
            <person name="Tikhonovich I."/>
        </authorList>
    </citation>
    <scope>NUCLEOTIDE SEQUENCE [LARGE SCALE GENOMIC DNA]</scope>
    <source>
        <strain evidence="8">581</strain>
    </source>
</reference>
<dbReference type="AlphaFoldDB" id="A0A7G6U3L3"/>
<keyword evidence="2" id="KW-1003">Cell membrane</keyword>
<feature type="transmembrane region" description="Helical" evidence="6">
    <location>
        <begin position="36"/>
        <end position="54"/>
    </location>
</feature>
<dbReference type="GO" id="GO:0005886">
    <property type="term" value="C:plasma membrane"/>
    <property type="evidence" value="ECO:0007669"/>
    <property type="project" value="UniProtKB-SubCell"/>
</dbReference>
<keyword evidence="4 6" id="KW-1133">Transmembrane helix</keyword>
<evidence type="ECO:0000313" key="8">
    <source>
        <dbReference type="Proteomes" id="UP000515291"/>
    </source>
</evidence>
<evidence type="ECO:0008006" key="9">
    <source>
        <dbReference type="Google" id="ProtNLM"/>
    </source>
</evidence>
<evidence type="ECO:0000256" key="5">
    <source>
        <dbReference type="ARBA" id="ARBA00023136"/>
    </source>
</evidence>
<dbReference type="RefSeq" id="WP_184512276.1">
    <property type="nucleotide sequence ID" value="NZ_CP050292.1"/>
</dbReference>
<feature type="transmembrane region" description="Helical" evidence="6">
    <location>
        <begin position="60"/>
        <end position="78"/>
    </location>
</feature>
<dbReference type="EMBL" id="CP050292">
    <property type="protein sequence ID" value="QND73595.1"/>
    <property type="molecule type" value="Genomic_DNA"/>
</dbReference>
<evidence type="ECO:0000256" key="1">
    <source>
        <dbReference type="ARBA" id="ARBA00004651"/>
    </source>
</evidence>
<evidence type="ECO:0000256" key="4">
    <source>
        <dbReference type="ARBA" id="ARBA00022989"/>
    </source>
</evidence>
<dbReference type="InterPro" id="IPR007208">
    <property type="entry name" value="MrpF/PhaF-like"/>
</dbReference>
<gene>
    <name evidence="7" type="ORF">HB776_22135</name>
</gene>
<comment type="subcellular location">
    <subcellularLocation>
        <location evidence="1">Cell membrane</location>
        <topology evidence="1">Multi-pass membrane protein</topology>
    </subcellularLocation>
</comment>
<accession>A0A7G6U3L3</accession>
<dbReference type="Pfam" id="PF04066">
    <property type="entry name" value="MrpF_PhaF"/>
    <property type="match status" value="1"/>
</dbReference>